<keyword evidence="1" id="KW-1133">Transmembrane helix</keyword>
<protein>
    <recommendedName>
        <fullName evidence="4">Transmembrane protein</fullName>
    </recommendedName>
</protein>
<feature type="transmembrane region" description="Helical" evidence="1">
    <location>
        <begin position="126"/>
        <end position="146"/>
    </location>
</feature>
<dbReference type="Proteomes" id="UP001497512">
    <property type="component" value="Chromosome 19"/>
</dbReference>
<keyword evidence="1" id="KW-0472">Membrane</keyword>
<reference evidence="2" key="1">
    <citation type="submission" date="2024-02" db="EMBL/GenBank/DDBJ databases">
        <authorList>
            <consortium name="ELIXIR-Norway"/>
            <consortium name="Elixir Norway"/>
        </authorList>
    </citation>
    <scope>NUCLEOTIDE SEQUENCE</scope>
</reference>
<evidence type="ECO:0000256" key="1">
    <source>
        <dbReference type="SAM" id="Phobius"/>
    </source>
</evidence>
<evidence type="ECO:0000313" key="2">
    <source>
        <dbReference type="EMBL" id="CAK9213427.1"/>
    </source>
</evidence>
<organism evidence="2 3">
    <name type="scientific">Sphagnum troendelagicum</name>
    <dbReference type="NCBI Taxonomy" id="128251"/>
    <lineage>
        <taxon>Eukaryota</taxon>
        <taxon>Viridiplantae</taxon>
        <taxon>Streptophyta</taxon>
        <taxon>Embryophyta</taxon>
        <taxon>Bryophyta</taxon>
        <taxon>Sphagnophytina</taxon>
        <taxon>Sphagnopsida</taxon>
        <taxon>Sphagnales</taxon>
        <taxon>Sphagnaceae</taxon>
        <taxon>Sphagnum</taxon>
    </lineage>
</organism>
<name>A0ABP0U5K1_9BRYO</name>
<sequence length="165" mass="17890">MAEETEEKSCIVPAAAAAAAVLHGDVGGGRATYNPGRNVKKLGHATGRPDDVSMGATKPPTLEEAAEKEEENLLGNLWTEVQEQCWLAGTTTLVLMVQYLTGLIVISFVGLLGAQYLTAISLTNCFAISLVSTFWYVLVMFVSSKFPPTDIERERRQEDLGLLRT</sequence>
<keyword evidence="1" id="KW-0812">Transmembrane</keyword>
<dbReference type="EMBL" id="OZ019911">
    <property type="protein sequence ID" value="CAK9213427.1"/>
    <property type="molecule type" value="Genomic_DNA"/>
</dbReference>
<evidence type="ECO:0008006" key="4">
    <source>
        <dbReference type="Google" id="ProtNLM"/>
    </source>
</evidence>
<evidence type="ECO:0000313" key="3">
    <source>
        <dbReference type="Proteomes" id="UP001497512"/>
    </source>
</evidence>
<accession>A0ABP0U5K1</accession>
<proteinExistence type="predicted"/>
<feature type="transmembrane region" description="Helical" evidence="1">
    <location>
        <begin position="93"/>
        <end position="114"/>
    </location>
</feature>
<gene>
    <name evidence="2" type="ORF">CSSPTR1EN2_LOCUS11731</name>
</gene>
<keyword evidence="3" id="KW-1185">Reference proteome</keyword>